<keyword evidence="2 8" id="KW-0813">Transport</keyword>
<feature type="chain" id="PRO_5009257259" evidence="10">
    <location>
        <begin position="28"/>
        <end position="1032"/>
    </location>
</feature>
<sequence>MKKQKKRVNSRYSVLLFFLLSTMFALNAQGSGKDISGKVVDESGMPLPGANIVVKDSNIGTITDFDGLFQLNVPEGTEMVQVSMVGFKTIDVLLDGKTQFNIVLPEDVSQLSEVVLIGYGGARKKEDLTGSVGVLSSKDFEDQPVTRVEQALSGRSAGVQVKTNSGAPGGNLSIRIRGANSITGNNQPLIVIDGVIGANFQLVNPNDIESIQVLKDASSTAIYGSRGANGVVIVSTKSGRNKKPVISFNTFQSISTLPKKIDYLNAAEFAELYNSYDRDLNFVPGVYVPPFSDEDIERYENEGGTDWQDELFREAISKSYQLSVGGGGEKVNYYISGEYLDQEGIVVNSSFQRYNLRSKVEVALTDKLDLTLNMGWSKLKGKNNEDVGHQLGAIGRLPQWVAIEPVWEDYGVLYNNTPQYGAVSGNPVGLQYAYISQNETSIFQPSFNLSYKILEGLSAKLFGSYEGTKTTVYNLENNHILDAGPEVISRASINNIDRERGQVNFIVDYTKEFGDHNIQATAIYESGNYIEKGNFNGANGLNDVSLGWNNLSLSESQTSSSYYYDEYYNSLALRVNYGYLDRYLFTATVRRDGVSKFHGDNRFSTFPSLAFAWNAGKEAFVQDLDVFSSLKFRASWGDSGSHAIGSYATLPYFIQNGESNYHPNGPGTGTYVGLGVGAPGNESLKWETTTQYDVGIEMGFFNNRLSLEADYYNKDTNDLLVNTLLPEYLGGETVLKNVGSINNKGFEFTVNANPIRNDFFTWDVSANISVNRNEVVDLGGDELVLSSALYGDSATPITAIQLGQPLGSFYGYNFQGVWKSTEAAEAATFGNVPGDARYEDINNDGEIDSEDLSVIGNAQPDFIFGFSNTMKFGNLDVSFVLTGQKGGETFNGIYQKSVGLYGQSRAFTSPEWYNRWRPGHEDTDVPAFSSTSQSYPNSSRWLEDASFLRIQNITLAYNLKKEFITDLGLSEFQVYINAENVHTWTNYSGYNPDISSAGRSTGGGSGTDVDQNIDTGAYPIPRTFTLGLKVKF</sequence>
<name>A0A1H1Q3P8_9FLAO</name>
<dbReference type="InterPro" id="IPR018247">
    <property type="entry name" value="EF_Hand_1_Ca_BS"/>
</dbReference>
<dbReference type="RefSeq" id="WP_092444923.1">
    <property type="nucleotide sequence ID" value="NZ_LT629774.1"/>
</dbReference>
<gene>
    <name evidence="13" type="ORF">SAMN04489797_1042</name>
</gene>
<dbReference type="InterPro" id="IPR023997">
    <property type="entry name" value="TonB-dep_OMP_SusC/RagA_CS"/>
</dbReference>
<dbReference type="InterPro" id="IPR023996">
    <property type="entry name" value="TonB-dep_OMP_SusC/RagA"/>
</dbReference>
<keyword evidence="3 8" id="KW-1134">Transmembrane beta strand</keyword>
<proteinExistence type="inferred from homology"/>
<feature type="domain" description="TonB-dependent receptor plug" evidence="12">
    <location>
        <begin position="125"/>
        <end position="231"/>
    </location>
</feature>
<evidence type="ECO:0000256" key="2">
    <source>
        <dbReference type="ARBA" id="ARBA00022448"/>
    </source>
</evidence>
<dbReference type="AlphaFoldDB" id="A0A1H1Q3P8"/>
<dbReference type="STRING" id="1249933.SAMN04489797_1042"/>
<feature type="domain" description="TonB-dependent receptor-like beta-barrel" evidence="11">
    <location>
        <begin position="422"/>
        <end position="819"/>
    </location>
</feature>
<keyword evidence="7 8" id="KW-0998">Cell outer membrane</keyword>
<dbReference type="Gene3D" id="2.170.130.10">
    <property type="entry name" value="TonB-dependent receptor, plug domain"/>
    <property type="match status" value="1"/>
</dbReference>
<dbReference type="Gene3D" id="2.40.170.20">
    <property type="entry name" value="TonB-dependent receptor, beta-barrel domain"/>
    <property type="match status" value="1"/>
</dbReference>
<dbReference type="GO" id="GO:0009279">
    <property type="term" value="C:cell outer membrane"/>
    <property type="evidence" value="ECO:0007669"/>
    <property type="project" value="UniProtKB-SubCell"/>
</dbReference>
<organism evidence="13 14">
    <name type="scientific">Winogradskyella sediminis</name>
    <dbReference type="NCBI Taxonomy" id="1382466"/>
    <lineage>
        <taxon>Bacteria</taxon>
        <taxon>Pseudomonadati</taxon>
        <taxon>Bacteroidota</taxon>
        <taxon>Flavobacteriia</taxon>
        <taxon>Flavobacteriales</taxon>
        <taxon>Flavobacteriaceae</taxon>
        <taxon>Winogradskyella</taxon>
    </lineage>
</organism>
<evidence type="ECO:0000259" key="12">
    <source>
        <dbReference type="Pfam" id="PF07715"/>
    </source>
</evidence>
<dbReference type="InterPro" id="IPR000531">
    <property type="entry name" value="Beta-barrel_TonB"/>
</dbReference>
<evidence type="ECO:0000256" key="3">
    <source>
        <dbReference type="ARBA" id="ARBA00022452"/>
    </source>
</evidence>
<accession>A0A1H1Q3P8</accession>
<evidence type="ECO:0000256" key="8">
    <source>
        <dbReference type="PROSITE-ProRule" id="PRU01360"/>
    </source>
</evidence>
<dbReference type="InterPro" id="IPR037066">
    <property type="entry name" value="Plug_dom_sf"/>
</dbReference>
<evidence type="ECO:0000259" key="11">
    <source>
        <dbReference type="Pfam" id="PF00593"/>
    </source>
</evidence>
<dbReference type="Proteomes" id="UP000198963">
    <property type="component" value="Chromosome I"/>
</dbReference>
<keyword evidence="10" id="KW-0732">Signal</keyword>
<dbReference type="Pfam" id="PF07715">
    <property type="entry name" value="Plug"/>
    <property type="match status" value="1"/>
</dbReference>
<dbReference type="SUPFAM" id="SSF56935">
    <property type="entry name" value="Porins"/>
    <property type="match status" value="1"/>
</dbReference>
<dbReference type="Pfam" id="PF13715">
    <property type="entry name" value="CarbopepD_reg_2"/>
    <property type="match status" value="1"/>
</dbReference>
<reference evidence="13 14" key="1">
    <citation type="submission" date="2016-10" db="EMBL/GenBank/DDBJ databases">
        <authorList>
            <person name="Varghese N."/>
            <person name="Submissions S."/>
        </authorList>
    </citation>
    <scope>NUCLEOTIDE SEQUENCE [LARGE SCALE GENOMIC DNA]</scope>
    <source>
        <strain evidence="13 14">RHA_55</strain>
    </source>
</reference>
<dbReference type="Gene3D" id="2.60.40.1120">
    <property type="entry name" value="Carboxypeptidase-like, regulatory domain"/>
    <property type="match status" value="1"/>
</dbReference>
<keyword evidence="5 9" id="KW-0798">TonB box</keyword>
<dbReference type="InterPro" id="IPR036942">
    <property type="entry name" value="Beta-barrel_TonB_sf"/>
</dbReference>
<dbReference type="NCBIfam" id="TIGR04057">
    <property type="entry name" value="SusC_RagA_signa"/>
    <property type="match status" value="1"/>
</dbReference>
<dbReference type="InterPro" id="IPR008969">
    <property type="entry name" value="CarboxyPept-like_regulatory"/>
</dbReference>
<evidence type="ECO:0000256" key="6">
    <source>
        <dbReference type="ARBA" id="ARBA00023136"/>
    </source>
</evidence>
<dbReference type="SUPFAM" id="SSF49464">
    <property type="entry name" value="Carboxypeptidase regulatory domain-like"/>
    <property type="match status" value="1"/>
</dbReference>
<dbReference type="Pfam" id="PF00593">
    <property type="entry name" value="TonB_dep_Rec_b-barrel"/>
    <property type="match status" value="1"/>
</dbReference>
<feature type="signal peptide" evidence="10">
    <location>
        <begin position="1"/>
        <end position="27"/>
    </location>
</feature>
<evidence type="ECO:0000256" key="9">
    <source>
        <dbReference type="RuleBase" id="RU003357"/>
    </source>
</evidence>
<evidence type="ECO:0000313" key="14">
    <source>
        <dbReference type="Proteomes" id="UP000198963"/>
    </source>
</evidence>
<keyword evidence="4 8" id="KW-0812">Transmembrane</keyword>
<evidence type="ECO:0000256" key="4">
    <source>
        <dbReference type="ARBA" id="ARBA00022692"/>
    </source>
</evidence>
<comment type="subcellular location">
    <subcellularLocation>
        <location evidence="1 8">Cell outer membrane</location>
        <topology evidence="1 8">Multi-pass membrane protein</topology>
    </subcellularLocation>
</comment>
<evidence type="ECO:0000256" key="1">
    <source>
        <dbReference type="ARBA" id="ARBA00004571"/>
    </source>
</evidence>
<dbReference type="EMBL" id="LT629774">
    <property type="protein sequence ID" value="SDS17963.1"/>
    <property type="molecule type" value="Genomic_DNA"/>
</dbReference>
<keyword evidence="14" id="KW-1185">Reference proteome</keyword>
<comment type="similarity">
    <text evidence="8 9">Belongs to the TonB-dependent receptor family.</text>
</comment>
<dbReference type="InterPro" id="IPR012910">
    <property type="entry name" value="Plug_dom"/>
</dbReference>
<keyword evidence="6 8" id="KW-0472">Membrane</keyword>
<protein>
    <submittedName>
        <fullName evidence="13">TonB-linked outer membrane protein, SusC/RagA family</fullName>
    </submittedName>
</protein>
<evidence type="ECO:0000256" key="7">
    <source>
        <dbReference type="ARBA" id="ARBA00023237"/>
    </source>
</evidence>
<evidence type="ECO:0000256" key="5">
    <source>
        <dbReference type="ARBA" id="ARBA00023077"/>
    </source>
</evidence>
<dbReference type="NCBIfam" id="TIGR04056">
    <property type="entry name" value="OMP_RagA_SusC"/>
    <property type="match status" value="1"/>
</dbReference>
<dbReference type="PROSITE" id="PS52016">
    <property type="entry name" value="TONB_DEPENDENT_REC_3"/>
    <property type="match status" value="1"/>
</dbReference>
<dbReference type="PROSITE" id="PS00018">
    <property type="entry name" value="EF_HAND_1"/>
    <property type="match status" value="1"/>
</dbReference>
<evidence type="ECO:0000313" key="13">
    <source>
        <dbReference type="EMBL" id="SDS17963.1"/>
    </source>
</evidence>
<dbReference type="InterPro" id="IPR039426">
    <property type="entry name" value="TonB-dep_rcpt-like"/>
</dbReference>
<evidence type="ECO:0000256" key="10">
    <source>
        <dbReference type="SAM" id="SignalP"/>
    </source>
</evidence>